<evidence type="ECO:0000313" key="6">
    <source>
        <dbReference type="Proteomes" id="UP000498980"/>
    </source>
</evidence>
<evidence type="ECO:0000259" key="3">
    <source>
        <dbReference type="Pfam" id="PF00656"/>
    </source>
</evidence>
<dbReference type="AlphaFoldDB" id="A0A7J0BZF8"/>
<dbReference type="NCBIfam" id="NF047832">
    <property type="entry name" value="caspase_w_EACC1"/>
    <property type="match status" value="1"/>
</dbReference>
<sequence>MTETWFPRADASRIVLIGAGTFRDRALPPIAAVDNNLRDLKNAFTHPEHGLVAGQPTGHCTVLGLDGEPVDQAAVGNALQRAGSEADDLLLVYYSGHGLLDDDGMLYLTLKHTDPERLRYTALPLDVIKRDLATAPARARVLILDCCFSGRAIAAMATAPSLVLGQLPAGGTYTLTSTTATAPSHAPPGDRHSAFTAVLLNALAATEPLNMDQIYHYAESELRHLGLPSPQRRGTGAASWLALARGPLPHPPLPTPAPWRRLRPALLWPLAAAVIAAALAVPAFLLSQGHSAKGTPGASRSAKPSPTPSTTAPSPSVGAGSGGSQTEPSANPSRPREEQLTAGLPWTDKPRKTAWTKDRELGININDISVGYFVITPTRSCTVKGAEMGQSIVITGPGDNWTRLIITDLGQFGPDLEDLPVTFQITRGHGNAPHGKKACT</sequence>
<evidence type="ECO:0000256" key="2">
    <source>
        <dbReference type="SAM" id="Phobius"/>
    </source>
</evidence>
<reference evidence="4 6" key="1">
    <citation type="submission" date="2020-05" db="EMBL/GenBank/DDBJ databases">
        <title>Whole genome shotgun sequence of Streptomyces fulvorobeus NBRC 15897.</title>
        <authorList>
            <person name="Komaki H."/>
            <person name="Tamura T."/>
        </authorList>
    </citation>
    <scope>NUCLEOTIDE SEQUENCE [LARGE SCALE GENOMIC DNA]</scope>
    <source>
        <strain evidence="4 6">NBRC 15897</strain>
    </source>
</reference>
<dbReference type="EMBL" id="BLWC01000001">
    <property type="protein sequence ID" value="GFM95635.1"/>
    <property type="molecule type" value="Genomic_DNA"/>
</dbReference>
<keyword evidence="2" id="KW-0472">Membrane</keyword>
<protein>
    <recommendedName>
        <fullName evidence="3">Peptidase C14 caspase domain-containing protein</fullName>
    </recommendedName>
</protein>
<reference evidence="5 7" key="2">
    <citation type="submission" date="2020-07" db="EMBL/GenBank/DDBJ databases">
        <title>Sequencing the genomes of 1000 actinobacteria strains.</title>
        <authorList>
            <person name="Klenk H.-P."/>
        </authorList>
    </citation>
    <scope>NUCLEOTIDE SEQUENCE [LARGE SCALE GENOMIC DNA]</scope>
    <source>
        <strain evidence="5 7">DSM 41455</strain>
    </source>
</reference>
<keyword evidence="2" id="KW-0812">Transmembrane</keyword>
<evidence type="ECO:0000256" key="1">
    <source>
        <dbReference type="SAM" id="MobiDB-lite"/>
    </source>
</evidence>
<feature type="compositionally biased region" description="Low complexity" evidence="1">
    <location>
        <begin position="298"/>
        <end position="318"/>
    </location>
</feature>
<keyword evidence="2" id="KW-1133">Transmembrane helix</keyword>
<dbReference type="Proteomes" id="UP000530403">
    <property type="component" value="Unassembled WGS sequence"/>
</dbReference>
<dbReference type="Proteomes" id="UP000498980">
    <property type="component" value="Unassembled WGS sequence"/>
</dbReference>
<keyword evidence="6" id="KW-1185">Reference proteome</keyword>
<feature type="domain" description="Peptidase C14 caspase" evidence="3">
    <location>
        <begin position="29"/>
        <end position="207"/>
    </location>
</feature>
<dbReference type="EMBL" id="JACCCF010000001">
    <property type="protein sequence ID" value="NYE39407.1"/>
    <property type="molecule type" value="Genomic_DNA"/>
</dbReference>
<dbReference type="GO" id="GO:0006508">
    <property type="term" value="P:proteolysis"/>
    <property type="evidence" value="ECO:0007669"/>
    <property type="project" value="InterPro"/>
</dbReference>
<evidence type="ECO:0000313" key="7">
    <source>
        <dbReference type="Proteomes" id="UP000530403"/>
    </source>
</evidence>
<organism evidence="4 6">
    <name type="scientific">Streptomyces fulvorobeus</name>
    <dbReference type="NCBI Taxonomy" id="284028"/>
    <lineage>
        <taxon>Bacteria</taxon>
        <taxon>Bacillati</taxon>
        <taxon>Actinomycetota</taxon>
        <taxon>Actinomycetes</taxon>
        <taxon>Kitasatosporales</taxon>
        <taxon>Streptomycetaceae</taxon>
        <taxon>Streptomyces</taxon>
    </lineage>
</organism>
<feature type="transmembrane region" description="Helical" evidence="2">
    <location>
        <begin position="266"/>
        <end position="286"/>
    </location>
</feature>
<comment type="caution">
    <text evidence="4">The sequence shown here is derived from an EMBL/GenBank/DDBJ whole genome shotgun (WGS) entry which is preliminary data.</text>
</comment>
<name>A0A7J0BZF8_9ACTN</name>
<dbReference type="Gene3D" id="3.40.50.1460">
    <property type="match status" value="1"/>
</dbReference>
<dbReference type="RefSeq" id="WP_173310717.1">
    <property type="nucleotide sequence ID" value="NZ_BAAAUE010000008.1"/>
</dbReference>
<dbReference type="GO" id="GO:0004197">
    <property type="term" value="F:cysteine-type endopeptidase activity"/>
    <property type="evidence" value="ECO:0007669"/>
    <property type="project" value="InterPro"/>
</dbReference>
<evidence type="ECO:0000313" key="5">
    <source>
        <dbReference type="EMBL" id="NYE39407.1"/>
    </source>
</evidence>
<dbReference type="InterPro" id="IPR011600">
    <property type="entry name" value="Pept_C14_caspase"/>
</dbReference>
<accession>A0A7J0BZF8</accession>
<feature type="region of interest" description="Disordered" evidence="1">
    <location>
        <begin position="290"/>
        <end position="353"/>
    </location>
</feature>
<dbReference type="Pfam" id="PF00656">
    <property type="entry name" value="Peptidase_C14"/>
    <property type="match status" value="1"/>
</dbReference>
<proteinExistence type="predicted"/>
<evidence type="ECO:0000313" key="4">
    <source>
        <dbReference type="EMBL" id="GFM95635.1"/>
    </source>
</evidence>
<dbReference type="InterPro" id="IPR029030">
    <property type="entry name" value="Caspase-like_dom_sf"/>
</dbReference>
<gene>
    <name evidence="5" type="ORF">HEB29_000418</name>
    <name evidence="4" type="ORF">Sfulv_04460</name>
</gene>
<dbReference type="SUPFAM" id="SSF52129">
    <property type="entry name" value="Caspase-like"/>
    <property type="match status" value="1"/>
</dbReference>